<sequence>MVSVIKPTGMTLTAASLPSGWTAVDNGTTITLIGPGGTQCQRPAELHRLRRPARELHHQRHHHAGHRRDQCREQHRRHYRDRQRRAGHEGQVEHEQRELPGQRSDGGLL</sequence>
<evidence type="ECO:0000256" key="1">
    <source>
        <dbReference type="SAM" id="MobiDB-lite"/>
    </source>
</evidence>
<feature type="compositionally biased region" description="Basic and acidic residues" evidence="1">
    <location>
        <begin position="84"/>
        <end position="100"/>
    </location>
</feature>
<dbReference type="Proteomes" id="UP000035720">
    <property type="component" value="Unassembled WGS sequence"/>
</dbReference>
<evidence type="ECO:0000313" key="2">
    <source>
        <dbReference type="EMBL" id="CCI54593.1"/>
    </source>
</evidence>
<dbReference type="EMBL" id="CAJC01000191">
    <property type="protein sequence ID" value="CCI54593.1"/>
    <property type="molecule type" value="Genomic_DNA"/>
</dbReference>
<comment type="caution">
    <text evidence="2">The sequence shown here is derived from an EMBL/GenBank/DDBJ whole genome shotgun (WGS) entry which is preliminary data.</text>
</comment>
<name>A0A077MGA5_9MICO</name>
<reference evidence="2 3" key="1">
    <citation type="journal article" date="2013" name="ISME J.">
        <title>A metabolic model for members of the genus Tetrasphaera involved in enhanced biological phosphorus removal.</title>
        <authorList>
            <person name="Kristiansen R."/>
            <person name="Nguyen H.T.T."/>
            <person name="Saunders A.M."/>
            <person name="Nielsen J.L."/>
            <person name="Wimmer R."/>
            <person name="Le V.Q."/>
            <person name="McIlroy S.J."/>
            <person name="Petrovski S."/>
            <person name="Seviour R.J."/>
            <person name="Calteau A."/>
            <person name="Nielsen K.L."/>
            <person name="Nielsen P.H."/>
        </authorList>
    </citation>
    <scope>NUCLEOTIDE SEQUENCE [LARGE SCALE GENOMIC DNA]</scope>
    <source>
        <strain evidence="2 3">Ben 74</strain>
    </source>
</reference>
<keyword evidence="3" id="KW-1185">Reference proteome</keyword>
<feature type="region of interest" description="Disordered" evidence="1">
    <location>
        <begin position="52"/>
        <end position="109"/>
    </location>
</feature>
<proteinExistence type="predicted"/>
<dbReference type="STRING" id="1193518.BN13_770030"/>
<protein>
    <submittedName>
        <fullName evidence="2">Uncharacterized protein</fullName>
    </submittedName>
</protein>
<organism evidence="2 3">
    <name type="scientific">Nostocoides jenkinsii Ben 74</name>
    <dbReference type="NCBI Taxonomy" id="1193518"/>
    <lineage>
        <taxon>Bacteria</taxon>
        <taxon>Bacillati</taxon>
        <taxon>Actinomycetota</taxon>
        <taxon>Actinomycetes</taxon>
        <taxon>Micrococcales</taxon>
        <taxon>Intrasporangiaceae</taxon>
        <taxon>Nostocoides</taxon>
    </lineage>
</organism>
<evidence type="ECO:0000313" key="3">
    <source>
        <dbReference type="Proteomes" id="UP000035720"/>
    </source>
</evidence>
<accession>A0A077MGA5</accession>
<feature type="compositionally biased region" description="Basic residues" evidence="1">
    <location>
        <begin position="74"/>
        <end position="83"/>
    </location>
</feature>
<dbReference type="AlphaFoldDB" id="A0A077MGA5"/>
<feature type="compositionally biased region" description="Basic residues" evidence="1">
    <location>
        <begin position="57"/>
        <end position="66"/>
    </location>
</feature>
<gene>
    <name evidence="2" type="ORF">BN13_770030</name>
</gene>